<protein>
    <submittedName>
        <fullName evidence="2">Uncharacterized protein</fullName>
    </submittedName>
</protein>
<feature type="compositionally biased region" description="Basic residues" evidence="1">
    <location>
        <begin position="29"/>
        <end position="38"/>
    </location>
</feature>
<feature type="compositionally biased region" description="Basic and acidic residues" evidence="1">
    <location>
        <begin position="19"/>
        <end position="28"/>
    </location>
</feature>
<reference evidence="3" key="1">
    <citation type="submission" date="2024-07" db="EMBL/GenBank/DDBJ databases">
        <title>Two chromosome-level genome assemblies of Korean endemic species Abeliophyllum distichum and Forsythia ovata (Oleaceae).</title>
        <authorList>
            <person name="Jang H."/>
        </authorList>
    </citation>
    <scope>NUCLEOTIDE SEQUENCE [LARGE SCALE GENOMIC DNA]</scope>
</reference>
<name>A0ABD1X0P0_9LAMI</name>
<dbReference type="Proteomes" id="UP001604277">
    <property type="component" value="Unassembled WGS sequence"/>
</dbReference>
<evidence type="ECO:0000256" key="1">
    <source>
        <dbReference type="SAM" id="MobiDB-lite"/>
    </source>
</evidence>
<feature type="region of interest" description="Disordered" evidence="1">
    <location>
        <begin position="117"/>
        <end position="144"/>
    </location>
</feature>
<evidence type="ECO:0000313" key="2">
    <source>
        <dbReference type="EMBL" id="KAL2554075.1"/>
    </source>
</evidence>
<feature type="region of interest" description="Disordered" evidence="1">
    <location>
        <begin position="19"/>
        <end position="87"/>
    </location>
</feature>
<dbReference type="EMBL" id="JBFOLJ010000002">
    <property type="protein sequence ID" value="KAL2554075.1"/>
    <property type="molecule type" value="Genomic_DNA"/>
</dbReference>
<gene>
    <name evidence="2" type="ORF">Fot_07694</name>
</gene>
<dbReference type="AlphaFoldDB" id="A0ABD1X0P0"/>
<proteinExistence type="predicted"/>
<accession>A0ABD1X0P0</accession>
<organism evidence="2 3">
    <name type="scientific">Forsythia ovata</name>
    <dbReference type="NCBI Taxonomy" id="205694"/>
    <lineage>
        <taxon>Eukaryota</taxon>
        <taxon>Viridiplantae</taxon>
        <taxon>Streptophyta</taxon>
        <taxon>Embryophyta</taxon>
        <taxon>Tracheophyta</taxon>
        <taxon>Spermatophyta</taxon>
        <taxon>Magnoliopsida</taxon>
        <taxon>eudicotyledons</taxon>
        <taxon>Gunneridae</taxon>
        <taxon>Pentapetalae</taxon>
        <taxon>asterids</taxon>
        <taxon>lamiids</taxon>
        <taxon>Lamiales</taxon>
        <taxon>Oleaceae</taxon>
        <taxon>Forsythieae</taxon>
        <taxon>Forsythia</taxon>
    </lineage>
</organism>
<evidence type="ECO:0000313" key="3">
    <source>
        <dbReference type="Proteomes" id="UP001604277"/>
    </source>
</evidence>
<keyword evidence="3" id="KW-1185">Reference proteome</keyword>
<feature type="compositionally biased region" description="Polar residues" evidence="1">
    <location>
        <begin position="40"/>
        <end position="56"/>
    </location>
</feature>
<feature type="compositionally biased region" description="Polar residues" evidence="1">
    <location>
        <begin position="135"/>
        <end position="144"/>
    </location>
</feature>
<comment type="caution">
    <text evidence="2">The sequence shown here is derived from an EMBL/GenBank/DDBJ whole genome shotgun (WGS) entry which is preliminary data.</text>
</comment>
<feature type="compositionally biased region" description="Basic and acidic residues" evidence="1">
    <location>
        <begin position="118"/>
        <end position="127"/>
    </location>
</feature>
<sequence>MLDGDGNSWTDWYNAPLEHVENDGENPRHGKKKAKLTPRRISTNASNQPHEAQSGFQFMPTPGMDMRNAGVIISSGPSASSPVIEGNAKRENTAHVIRIEDINISTMVEELEILNAEESARSRDERARARRERNTSIAQSAHPI</sequence>